<protein>
    <submittedName>
        <fullName evidence="4">FAD/NAD(P)-binding domain-containing protein</fullName>
    </submittedName>
</protein>
<evidence type="ECO:0000256" key="1">
    <source>
        <dbReference type="ARBA" id="ARBA00022630"/>
    </source>
</evidence>
<name>A0A6G1JAW3_9PLEO</name>
<dbReference type="Pfam" id="PF13738">
    <property type="entry name" value="Pyr_redox_3"/>
    <property type="match status" value="1"/>
</dbReference>
<evidence type="ECO:0000256" key="2">
    <source>
        <dbReference type="ARBA" id="ARBA00022827"/>
    </source>
</evidence>
<gene>
    <name evidence="4" type="ORF">K458DRAFT_476172</name>
</gene>
<evidence type="ECO:0000313" key="4">
    <source>
        <dbReference type="EMBL" id="KAF2687279.1"/>
    </source>
</evidence>
<sequence>MYDHKFRVIIIGAGLSGIIAAQRYLDVHSQTRLVILEKDKHVGGVFSQSRTYGVFWTQWTVGLSEYSDMPMQRPPESDCRNDFYRAKWTTHYLEQYVDRKDEQGHTLRDRIRFGIDVENIKKVRTSWKISCKDAAGSTHTFDAKKLLIASGLTSVPDMPFFSGAEEFEGPILHSGDFGAREHDILSSEGIKKIAIIGGGKSSADMLYSAVKAGKEVSWIIRTTGTGAAMPNEAASSRIVASISPSIFNAKNWWTYFLHSTSVGTWLLRCLIAKMDAEVRNEANYKGRESVKGFEKLEYDAPLFWQNGTGGLLHHHDFWDLVAKNVYIYRDTVTSASKGLVHLSSGESLQCDAILCGTGWIPSLNFIHEEELVRLGLPHNPNALTRSIKDKWSSLEATADKKITSTYPLLVNPPPHPHKPHLLTPYRLYRHMLPLSGPSVLFLNHVKTGYKILIAEAQAIWAVAHFSGHLTPPSSAQMEEEVALWVAFSKSRYLSAGEEGNNVAFESVTYADCLLRDLGCRAQGKGKGWWRDLVEPFWPRDLGRA</sequence>
<dbReference type="EMBL" id="MU005575">
    <property type="protein sequence ID" value="KAF2687279.1"/>
    <property type="molecule type" value="Genomic_DNA"/>
</dbReference>
<dbReference type="PANTHER" id="PTHR23023">
    <property type="entry name" value="DIMETHYLANILINE MONOOXYGENASE"/>
    <property type="match status" value="1"/>
</dbReference>
<dbReference type="InterPro" id="IPR050346">
    <property type="entry name" value="FMO-like"/>
</dbReference>
<dbReference type="Proteomes" id="UP000799291">
    <property type="component" value="Unassembled WGS sequence"/>
</dbReference>
<accession>A0A6G1JAW3</accession>
<dbReference type="Gene3D" id="3.50.50.60">
    <property type="entry name" value="FAD/NAD(P)-binding domain"/>
    <property type="match status" value="2"/>
</dbReference>
<dbReference type="AlphaFoldDB" id="A0A6G1JAW3"/>
<reference evidence="4" key="1">
    <citation type="journal article" date="2020" name="Stud. Mycol.">
        <title>101 Dothideomycetes genomes: a test case for predicting lifestyles and emergence of pathogens.</title>
        <authorList>
            <person name="Haridas S."/>
            <person name="Albert R."/>
            <person name="Binder M."/>
            <person name="Bloem J."/>
            <person name="Labutti K."/>
            <person name="Salamov A."/>
            <person name="Andreopoulos B."/>
            <person name="Baker S."/>
            <person name="Barry K."/>
            <person name="Bills G."/>
            <person name="Bluhm B."/>
            <person name="Cannon C."/>
            <person name="Castanera R."/>
            <person name="Culley D."/>
            <person name="Daum C."/>
            <person name="Ezra D."/>
            <person name="Gonzalez J."/>
            <person name="Henrissat B."/>
            <person name="Kuo A."/>
            <person name="Liang C."/>
            <person name="Lipzen A."/>
            <person name="Lutzoni F."/>
            <person name="Magnuson J."/>
            <person name="Mondo S."/>
            <person name="Nolan M."/>
            <person name="Ohm R."/>
            <person name="Pangilinan J."/>
            <person name="Park H.-J."/>
            <person name="Ramirez L."/>
            <person name="Alfaro M."/>
            <person name="Sun H."/>
            <person name="Tritt A."/>
            <person name="Yoshinaga Y."/>
            <person name="Zwiers L.-H."/>
            <person name="Turgeon B."/>
            <person name="Goodwin S."/>
            <person name="Spatafora J."/>
            <person name="Crous P."/>
            <person name="Grigoriev I."/>
        </authorList>
    </citation>
    <scope>NUCLEOTIDE SEQUENCE</scope>
    <source>
        <strain evidence="4">CBS 122367</strain>
    </source>
</reference>
<keyword evidence="3" id="KW-0560">Oxidoreductase</keyword>
<keyword evidence="5" id="KW-1185">Reference proteome</keyword>
<dbReference type="GO" id="GO:0016491">
    <property type="term" value="F:oxidoreductase activity"/>
    <property type="evidence" value="ECO:0007669"/>
    <property type="project" value="UniProtKB-KW"/>
</dbReference>
<keyword evidence="2" id="KW-0274">FAD</keyword>
<organism evidence="4 5">
    <name type="scientific">Lentithecium fluviatile CBS 122367</name>
    <dbReference type="NCBI Taxonomy" id="1168545"/>
    <lineage>
        <taxon>Eukaryota</taxon>
        <taxon>Fungi</taxon>
        <taxon>Dikarya</taxon>
        <taxon>Ascomycota</taxon>
        <taxon>Pezizomycotina</taxon>
        <taxon>Dothideomycetes</taxon>
        <taxon>Pleosporomycetidae</taxon>
        <taxon>Pleosporales</taxon>
        <taxon>Massarineae</taxon>
        <taxon>Lentitheciaceae</taxon>
        <taxon>Lentithecium</taxon>
    </lineage>
</organism>
<keyword evidence="1" id="KW-0285">Flavoprotein</keyword>
<evidence type="ECO:0000256" key="3">
    <source>
        <dbReference type="ARBA" id="ARBA00023002"/>
    </source>
</evidence>
<dbReference type="OrthoDB" id="2915840at2759"/>
<proteinExistence type="predicted"/>
<dbReference type="SUPFAM" id="SSF51905">
    <property type="entry name" value="FAD/NAD(P)-binding domain"/>
    <property type="match status" value="2"/>
</dbReference>
<evidence type="ECO:0000313" key="5">
    <source>
        <dbReference type="Proteomes" id="UP000799291"/>
    </source>
</evidence>
<dbReference type="InterPro" id="IPR036188">
    <property type="entry name" value="FAD/NAD-bd_sf"/>
</dbReference>